<sequence length="83" mass="8929">MRPYGASTLWFASFSIASKSSSASHLDSSLWQSLFTASSASSSTTPVMSLASKRQIASSRLFCMSALMRCVISLLRSIDRPSS</sequence>
<evidence type="ECO:0000313" key="1">
    <source>
        <dbReference type="EMBL" id="MBW48565.1"/>
    </source>
</evidence>
<accession>A0A2M4B682</accession>
<name>A0A2M4B682_9DIPT</name>
<organism evidence="1">
    <name type="scientific">Anopheles triannulatus</name>
    <dbReference type="NCBI Taxonomy" id="58253"/>
    <lineage>
        <taxon>Eukaryota</taxon>
        <taxon>Metazoa</taxon>
        <taxon>Ecdysozoa</taxon>
        <taxon>Arthropoda</taxon>
        <taxon>Hexapoda</taxon>
        <taxon>Insecta</taxon>
        <taxon>Pterygota</taxon>
        <taxon>Neoptera</taxon>
        <taxon>Endopterygota</taxon>
        <taxon>Diptera</taxon>
        <taxon>Nematocera</taxon>
        <taxon>Culicoidea</taxon>
        <taxon>Culicidae</taxon>
        <taxon>Anophelinae</taxon>
        <taxon>Anopheles</taxon>
    </lineage>
</organism>
<proteinExistence type="predicted"/>
<protein>
    <submittedName>
        <fullName evidence="1">Putative secreted protein</fullName>
    </submittedName>
</protein>
<dbReference type="AlphaFoldDB" id="A0A2M4B682"/>
<reference evidence="1" key="1">
    <citation type="submission" date="2018-01" db="EMBL/GenBank/DDBJ databases">
        <title>An insight into the sialome of Amazonian anophelines.</title>
        <authorList>
            <person name="Ribeiro J.M."/>
            <person name="Scarpassa V."/>
            <person name="Calvo E."/>
        </authorList>
    </citation>
    <scope>NUCLEOTIDE SEQUENCE</scope>
    <source>
        <tissue evidence="1">Salivary glands</tissue>
    </source>
</reference>
<dbReference type="EMBL" id="GGFK01015244">
    <property type="protein sequence ID" value="MBW48565.1"/>
    <property type="molecule type" value="Transcribed_RNA"/>
</dbReference>